<feature type="domain" description="LPS-assembly protein LptD central" evidence="3">
    <location>
        <begin position="225"/>
        <end position="690"/>
    </location>
</feature>
<dbReference type="PANTHER" id="PTHR30189:SF1">
    <property type="entry name" value="LPS-ASSEMBLY PROTEIN LPTD"/>
    <property type="match status" value="1"/>
</dbReference>
<dbReference type="Proteomes" id="UP000230000">
    <property type="component" value="Unassembled WGS sequence"/>
</dbReference>
<dbReference type="InterPro" id="IPR050218">
    <property type="entry name" value="LptD"/>
</dbReference>
<name>A0A2M9CWF6_9BACT</name>
<keyword evidence="5" id="KW-1185">Reference proteome</keyword>
<dbReference type="OrthoDB" id="9802320at2"/>
<feature type="region of interest" description="Disordered" evidence="1">
    <location>
        <begin position="725"/>
        <end position="747"/>
    </location>
</feature>
<sequence>MALFSKNNGKSSVIALLLCLLSSHLLSAQQTPSRTLPASANAGKDTLLPAIRPLQTGSVSDTLKLDTSLIRFSKDALDAPVQYQAHDSIVMDMQSQKIYLYDQAKTTYKNYELKADRINLDQHTSVVTAYYVLDSLGLPHEAPVFKDGQQTFLSDTIKYDFKTKKGIIFNTTTQQGEGFLHSEKSKIVNNNTVFGANGWYTTCDLDTPHFAIHIGQAKVIANKLIVARNAELEFEGVPTPLYLPFFIFPLSTGQRTGLLPPAYTVTQQKGIGLTGLGYYLGLGPYFDMTIRGDVYSYGSWDITINPTYRKRYRYSGSMNLSIADTRFGDPKTPDFQHSRDFRIMWSHSIDPKAHPGINFSASVNAGTSTYNLYNVTDPQIRLNNTLNSSIAFSKTWQGSPFNLTLSASHSQNTSTRQVNIAFPQLTFTMNTIYPFQSRNFSGIPKWYQKIGVGYNMQASNSVSFIDTEFLKPSFFKKFQSGIQHSIPISLSLPAFKYFTFSPSIGLSQTFYTRKMFLHFDPKLNKLDSTYQYGFFPTTQLTTGASFSTRLYGLVQFKHGKIKAIRHVLTPTIGVSYQPDLGSKYYYMVQVDTNGYKQQVSVFDGSIYGPPAYGRFGGLNFGINNNLEMKVFSKKDTVNHEKKIQLLNTFSINSAYNFYADSLKLSPFSLSASTTLFDKINLSASGIIDPYVQDSTGRDINRYVWQTGRYSPGKLRSGNIALSTSFRSQSNEKKSQTQQAQESATPEVTTLQQEQEMLARPRNFADMVDFSIPWSLNLSYSLSFNRTRTPDYKRDTTIFNQSLIFSGDFNLTPKWKVSISSGFDFRLKQLTYTTINLTRDLHCWRMNISIIPYGFYKSFSITINPVAGVLHDLKFNRTRQFYDLFQ</sequence>
<feature type="signal peptide" evidence="2">
    <location>
        <begin position="1"/>
        <end position="28"/>
    </location>
</feature>
<dbReference type="Pfam" id="PF19838">
    <property type="entry name" value="LptD_2"/>
    <property type="match status" value="1"/>
</dbReference>
<evidence type="ECO:0000256" key="2">
    <source>
        <dbReference type="SAM" id="SignalP"/>
    </source>
</evidence>
<keyword evidence="2" id="KW-0732">Signal</keyword>
<evidence type="ECO:0000256" key="1">
    <source>
        <dbReference type="SAM" id="MobiDB-lite"/>
    </source>
</evidence>
<proteinExistence type="predicted"/>
<feature type="compositionally biased region" description="Polar residues" evidence="1">
    <location>
        <begin position="735"/>
        <end position="747"/>
    </location>
</feature>
<dbReference type="PANTHER" id="PTHR30189">
    <property type="entry name" value="LPS-ASSEMBLY PROTEIN"/>
    <property type="match status" value="1"/>
</dbReference>
<dbReference type="AlphaFoldDB" id="A0A2M9CWF6"/>
<dbReference type="RefSeq" id="WP_157853875.1">
    <property type="nucleotide sequence ID" value="NZ_PGFG01000001.1"/>
</dbReference>
<reference evidence="4 5" key="1">
    <citation type="submission" date="2017-11" db="EMBL/GenBank/DDBJ databases">
        <title>Genomic Encyclopedia of Archaeal and Bacterial Type Strains, Phase II (KMG-II): From Individual Species to Whole Genera.</title>
        <authorList>
            <person name="Goeker M."/>
        </authorList>
    </citation>
    <scope>NUCLEOTIDE SEQUENCE [LARGE SCALE GENOMIC DNA]</scope>
    <source>
        <strain evidence="4 5">DSM 27268</strain>
    </source>
</reference>
<dbReference type="EMBL" id="PGFG01000001">
    <property type="protein sequence ID" value="PJJ76241.1"/>
    <property type="molecule type" value="Genomic_DNA"/>
</dbReference>
<organism evidence="4 5">
    <name type="scientific">Thermoflavifilum aggregans</name>
    <dbReference type="NCBI Taxonomy" id="454188"/>
    <lineage>
        <taxon>Bacteria</taxon>
        <taxon>Pseudomonadati</taxon>
        <taxon>Bacteroidota</taxon>
        <taxon>Chitinophagia</taxon>
        <taxon>Chitinophagales</taxon>
        <taxon>Chitinophagaceae</taxon>
        <taxon>Thermoflavifilum</taxon>
    </lineage>
</organism>
<dbReference type="GO" id="GO:0009279">
    <property type="term" value="C:cell outer membrane"/>
    <property type="evidence" value="ECO:0007669"/>
    <property type="project" value="TreeGrafter"/>
</dbReference>
<dbReference type="GO" id="GO:1990351">
    <property type="term" value="C:transporter complex"/>
    <property type="evidence" value="ECO:0007669"/>
    <property type="project" value="TreeGrafter"/>
</dbReference>
<protein>
    <submittedName>
        <fullName evidence="4">Lipopolysaccharide assembly outer membrane protein LptD (OstA)</fullName>
    </submittedName>
</protein>
<comment type="caution">
    <text evidence="4">The sequence shown here is derived from an EMBL/GenBank/DDBJ whole genome shotgun (WGS) entry which is preliminary data.</text>
</comment>
<dbReference type="InterPro" id="IPR045659">
    <property type="entry name" value="LptD_2"/>
</dbReference>
<feature type="chain" id="PRO_5014974182" evidence="2">
    <location>
        <begin position="29"/>
        <end position="885"/>
    </location>
</feature>
<accession>A0A2M9CWF6</accession>
<evidence type="ECO:0000259" key="3">
    <source>
        <dbReference type="Pfam" id="PF19838"/>
    </source>
</evidence>
<evidence type="ECO:0000313" key="5">
    <source>
        <dbReference type="Proteomes" id="UP000230000"/>
    </source>
</evidence>
<evidence type="ECO:0000313" key="4">
    <source>
        <dbReference type="EMBL" id="PJJ76241.1"/>
    </source>
</evidence>
<gene>
    <name evidence="4" type="ORF">BXY57_1850</name>
</gene>